<proteinExistence type="predicted"/>
<organism evidence="2 3">
    <name type="scientific">Plectosphaerella cucumerina</name>
    <dbReference type="NCBI Taxonomy" id="40658"/>
    <lineage>
        <taxon>Eukaryota</taxon>
        <taxon>Fungi</taxon>
        <taxon>Dikarya</taxon>
        <taxon>Ascomycota</taxon>
        <taxon>Pezizomycotina</taxon>
        <taxon>Sordariomycetes</taxon>
        <taxon>Hypocreomycetidae</taxon>
        <taxon>Glomerellales</taxon>
        <taxon>Plectosphaerellaceae</taxon>
        <taxon>Plectosphaerella</taxon>
    </lineage>
</organism>
<comment type="caution">
    <text evidence="2">The sequence shown here is derived from an EMBL/GenBank/DDBJ whole genome shotgun (WGS) entry which is preliminary data.</text>
</comment>
<evidence type="ECO:0000313" key="3">
    <source>
        <dbReference type="Proteomes" id="UP000813385"/>
    </source>
</evidence>
<keyword evidence="1" id="KW-0732">Signal</keyword>
<dbReference type="EMBL" id="JAGPXD010000004">
    <property type="protein sequence ID" value="KAH7357997.1"/>
    <property type="molecule type" value="Genomic_DNA"/>
</dbReference>
<feature type="chain" id="PRO_5035423935" evidence="1">
    <location>
        <begin position="22"/>
        <end position="172"/>
    </location>
</feature>
<feature type="signal peptide" evidence="1">
    <location>
        <begin position="1"/>
        <end position="21"/>
    </location>
</feature>
<keyword evidence="3" id="KW-1185">Reference proteome</keyword>
<evidence type="ECO:0000313" key="2">
    <source>
        <dbReference type="EMBL" id="KAH7357997.1"/>
    </source>
</evidence>
<dbReference type="AlphaFoldDB" id="A0A8K0X2Q0"/>
<accession>A0A8K0X2Q0</accession>
<dbReference type="OrthoDB" id="4827337at2759"/>
<gene>
    <name evidence="2" type="ORF">B0T11DRAFT_354637</name>
</gene>
<evidence type="ECO:0000256" key="1">
    <source>
        <dbReference type="SAM" id="SignalP"/>
    </source>
</evidence>
<sequence length="172" mass="18228">MQFSKLLTTAALMAYAAVGVASPVPVEEPIVGGGDDDAASLEARQLPAFTETEVFAQSLLGIVVNTGRIVNALRLGDIASRQQFTQRVARDAFGRSGGRAVIVCNVGFATTGNIFSRTTQRYDANLGADVTYEVVVLERGASFTRQGDGGFENWAFAIPGSCRRTNGETITC</sequence>
<dbReference type="Proteomes" id="UP000813385">
    <property type="component" value="Unassembled WGS sequence"/>
</dbReference>
<protein>
    <submittedName>
        <fullName evidence="2">Uncharacterized protein</fullName>
    </submittedName>
</protein>
<reference evidence="2" key="1">
    <citation type="journal article" date="2021" name="Nat. Commun.">
        <title>Genetic determinants of endophytism in the Arabidopsis root mycobiome.</title>
        <authorList>
            <person name="Mesny F."/>
            <person name="Miyauchi S."/>
            <person name="Thiergart T."/>
            <person name="Pickel B."/>
            <person name="Atanasova L."/>
            <person name="Karlsson M."/>
            <person name="Huettel B."/>
            <person name="Barry K.W."/>
            <person name="Haridas S."/>
            <person name="Chen C."/>
            <person name="Bauer D."/>
            <person name="Andreopoulos W."/>
            <person name="Pangilinan J."/>
            <person name="LaButti K."/>
            <person name="Riley R."/>
            <person name="Lipzen A."/>
            <person name="Clum A."/>
            <person name="Drula E."/>
            <person name="Henrissat B."/>
            <person name="Kohler A."/>
            <person name="Grigoriev I.V."/>
            <person name="Martin F.M."/>
            <person name="Hacquard S."/>
        </authorList>
    </citation>
    <scope>NUCLEOTIDE SEQUENCE</scope>
    <source>
        <strain evidence="2">MPI-CAGE-AT-0016</strain>
    </source>
</reference>
<name>A0A8K0X2Q0_9PEZI</name>